<dbReference type="InterPro" id="IPR000515">
    <property type="entry name" value="MetI-like"/>
</dbReference>
<comment type="subcellular location">
    <subcellularLocation>
        <location evidence="1 5">Cell membrane</location>
        <topology evidence="1 5">Multi-pass membrane protein</topology>
    </subcellularLocation>
</comment>
<feature type="transmembrane region" description="Helical" evidence="5">
    <location>
        <begin position="149"/>
        <end position="171"/>
    </location>
</feature>
<dbReference type="InterPro" id="IPR035906">
    <property type="entry name" value="MetI-like_sf"/>
</dbReference>
<dbReference type="EMBL" id="CAJHOE010000002">
    <property type="protein sequence ID" value="CAD7287911.1"/>
    <property type="molecule type" value="Genomic_DNA"/>
</dbReference>
<evidence type="ECO:0000256" key="5">
    <source>
        <dbReference type="RuleBase" id="RU363032"/>
    </source>
</evidence>
<accession>A0ABN7K5Y6</accession>
<keyword evidence="4 5" id="KW-0472">Membrane</keyword>
<feature type="transmembrane region" description="Helical" evidence="5">
    <location>
        <begin position="297"/>
        <end position="322"/>
    </location>
</feature>
<evidence type="ECO:0000313" key="8">
    <source>
        <dbReference type="EMBL" id="CAD7287911.1"/>
    </source>
</evidence>
<gene>
    <name evidence="8" type="ORF">LMG8286_01002</name>
</gene>
<feature type="transmembrane region" description="Helical" evidence="5">
    <location>
        <begin position="228"/>
        <end position="248"/>
    </location>
</feature>
<keyword evidence="6" id="KW-1003">Cell membrane</keyword>
<evidence type="ECO:0000256" key="4">
    <source>
        <dbReference type="ARBA" id="ARBA00023136"/>
    </source>
</evidence>
<keyword evidence="9" id="KW-1185">Reference proteome</keyword>
<sequence length="335" mass="36502">MLYLALFVLTFGCYYAFKGKISALSFEPLSFKNKGSQNLTYALLFAASLVSIICTLMILASILFEAMKFFSTQSFTNFFLSFHWAPHDAFLGKDGSFGSLGLFFGTFYISLIAVLTAFPLGIFTAIYLSQYCSKQKRAYLKPFLEILAGVPSVVYGFFAAIFVAPIVVSMAEFFGLDASHNNALSAGLVMSVMITPMIASLCDDTLCQVPKKLHYGALSLGLSKEESIIFAVLPPAMPGIIAACLLGLSRALGETMIVVMAASLRVNFSLNPLEDMTTVTVKIVEVLSGDQEFDNPLTLSAFALGITLFAITFVINFIAVLISRAYQRKYKIANL</sequence>
<keyword evidence="5" id="KW-0813">Transport</keyword>
<reference evidence="8 9" key="1">
    <citation type="submission" date="2020-11" db="EMBL/GenBank/DDBJ databases">
        <authorList>
            <person name="Peeters C."/>
        </authorList>
    </citation>
    <scope>NUCLEOTIDE SEQUENCE [LARGE SCALE GENOMIC DNA]</scope>
    <source>
        <strain evidence="8 9">LMG 8286</strain>
    </source>
</reference>
<keyword evidence="6" id="KW-0592">Phosphate transport</keyword>
<dbReference type="NCBIfam" id="TIGR02138">
    <property type="entry name" value="phosphate_pstC"/>
    <property type="match status" value="1"/>
</dbReference>
<dbReference type="Gene3D" id="1.10.3720.10">
    <property type="entry name" value="MetI-like"/>
    <property type="match status" value="1"/>
</dbReference>
<organism evidence="8 9">
    <name type="scientific">Campylobacter suis</name>
    <dbReference type="NCBI Taxonomy" id="2790657"/>
    <lineage>
        <taxon>Bacteria</taxon>
        <taxon>Pseudomonadati</taxon>
        <taxon>Campylobacterota</taxon>
        <taxon>Epsilonproteobacteria</taxon>
        <taxon>Campylobacterales</taxon>
        <taxon>Campylobacteraceae</taxon>
        <taxon>Campylobacter</taxon>
    </lineage>
</organism>
<dbReference type="PANTHER" id="PTHR42727">
    <property type="entry name" value="PHOSPHATE TRANSPORT SYSTEM PERMEASE PROTEIN"/>
    <property type="match status" value="1"/>
</dbReference>
<comment type="function">
    <text evidence="6">Part of the binding-protein-dependent transport system for phosphate; probably responsible for the translocation of the substrate across the membrane.</text>
</comment>
<feature type="transmembrane region" description="Helical" evidence="5">
    <location>
        <begin position="183"/>
        <end position="202"/>
    </location>
</feature>
<feature type="transmembrane region" description="Helical" evidence="5">
    <location>
        <begin position="106"/>
        <end position="128"/>
    </location>
</feature>
<dbReference type="CDD" id="cd06261">
    <property type="entry name" value="TM_PBP2"/>
    <property type="match status" value="1"/>
</dbReference>
<feature type="transmembrane region" description="Helical" evidence="5">
    <location>
        <begin position="42"/>
        <end position="64"/>
    </location>
</feature>
<feature type="domain" description="ABC transmembrane type-1" evidence="7">
    <location>
        <begin position="103"/>
        <end position="319"/>
    </location>
</feature>
<evidence type="ECO:0000256" key="2">
    <source>
        <dbReference type="ARBA" id="ARBA00022692"/>
    </source>
</evidence>
<dbReference type="Proteomes" id="UP000789359">
    <property type="component" value="Unassembled WGS sequence"/>
</dbReference>
<dbReference type="InterPro" id="IPR011864">
    <property type="entry name" value="Phosphate_PstC"/>
</dbReference>
<dbReference type="SUPFAM" id="SSF161098">
    <property type="entry name" value="MetI-like"/>
    <property type="match status" value="1"/>
</dbReference>
<evidence type="ECO:0000256" key="3">
    <source>
        <dbReference type="ARBA" id="ARBA00022989"/>
    </source>
</evidence>
<name>A0ABN7K5Y6_9BACT</name>
<dbReference type="PROSITE" id="PS50928">
    <property type="entry name" value="ABC_TM1"/>
    <property type="match status" value="1"/>
</dbReference>
<comment type="caution">
    <text evidence="8">The sequence shown here is derived from an EMBL/GenBank/DDBJ whole genome shotgun (WGS) entry which is preliminary data.</text>
</comment>
<evidence type="ECO:0000313" key="9">
    <source>
        <dbReference type="Proteomes" id="UP000789359"/>
    </source>
</evidence>
<evidence type="ECO:0000256" key="1">
    <source>
        <dbReference type="ARBA" id="ARBA00004651"/>
    </source>
</evidence>
<keyword evidence="2 5" id="KW-0812">Transmembrane</keyword>
<protein>
    <recommendedName>
        <fullName evidence="6">Phosphate transport system permease protein</fullName>
    </recommendedName>
</protein>
<proteinExistence type="inferred from homology"/>
<dbReference type="Pfam" id="PF00528">
    <property type="entry name" value="BPD_transp_1"/>
    <property type="match status" value="1"/>
</dbReference>
<dbReference type="PANTHER" id="PTHR42727:SF1">
    <property type="entry name" value="PHOSPHATE TRANSPORT SYSTEM PERMEASE"/>
    <property type="match status" value="1"/>
</dbReference>
<evidence type="ECO:0000259" key="7">
    <source>
        <dbReference type="PROSITE" id="PS50928"/>
    </source>
</evidence>
<keyword evidence="3 5" id="KW-1133">Transmembrane helix</keyword>
<evidence type="ECO:0000256" key="6">
    <source>
        <dbReference type="RuleBase" id="RU363054"/>
    </source>
</evidence>
<comment type="similarity">
    <text evidence="6">Belongs to the binding-protein-dependent transport system permease family. CysTW subfamily.</text>
</comment>